<dbReference type="SUPFAM" id="SSF51905">
    <property type="entry name" value="FAD/NAD(P)-binding domain"/>
    <property type="match status" value="1"/>
</dbReference>
<dbReference type="AlphaFoldDB" id="A0AAV9ZVB1"/>
<evidence type="ECO:0000256" key="7">
    <source>
        <dbReference type="SAM" id="SignalP"/>
    </source>
</evidence>
<sequence length="591" mass="63586">MLVISLLVGLAFNIIVCQSKIYGSVADLPGLTYDFIVVGGGTAGSVVASRLTENPAWSVLVLEAGVTNDGVILSEAPALVNQMLSHPIWSWNYSTIPQPGLNGRAVSYQRAHILGGCSAHNGMFYTRGSADDFDRYAELTGDSGWSWDGIFPYFFKNERWTEPADHHDTRGQYNPRVHSLTGKTGVSLPGYRWPVGSRVMQTTKELPDDFPFNLDYNSGNPLGVGWLQYTIGGGERSSAATSYLTSDVQQRPNLHILLTARVFSLLSNKSNRLSFNGVQFSHNGSPALFTVSAKKEIVLSAGTIGTPHVLMHSGVGNKADLEGLGIPVLLDLPSLGQNISDHAAATTTWLVNSTDTQDELGQNMTFFNEAFAEWNSTRTGPFTTLGITHIGLARLNEGDEIFKRFEDPAAGPRTPHMELQFTSGTFGGLRVGHYFSINVAVASPLSRGSIKLNSSNPLDPPLIDAGLLQSDFDVFVIQEAIKMAQKFVTAPVWKGYILEQITPPTNITTDSALIDFIRTTAGTSSHLAGSAGMSARNAGYGVVDPDLLLKGAVGVRIVDASVLPRIPSAHTQAATYVVAEKGSDLIKQAWS</sequence>
<evidence type="ECO:0000256" key="1">
    <source>
        <dbReference type="ARBA" id="ARBA00001974"/>
    </source>
</evidence>
<evidence type="ECO:0000313" key="10">
    <source>
        <dbReference type="Proteomes" id="UP001362999"/>
    </source>
</evidence>
<dbReference type="InterPro" id="IPR007867">
    <property type="entry name" value="GMC_OxRtase_C"/>
</dbReference>
<dbReference type="Proteomes" id="UP001362999">
    <property type="component" value="Unassembled WGS sequence"/>
</dbReference>
<dbReference type="InterPro" id="IPR036188">
    <property type="entry name" value="FAD/NAD-bd_sf"/>
</dbReference>
<evidence type="ECO:0000259" key="8">
    <source>
        <dbReference type="PROSITE" id="PS00624"/>
    </source>
</evidence>
<keyword evidence="7" id="KW-0732">Signal</keyword>
<dbReference type="Pfam" id="PF05199">
    <property type="entry name" value="GMC_oxred_C"/>
    <property type="match status" value="1"/>
</dbReference>
<dbReference type="PROSITE" id="PS00624">
    <property type="entry name" value="GMC_OXRED_2"/>
    <property type="match status" value="1"/>
</dbReference>
<accession>A0AAV9ZVB1</accession>
<evidence type="ECO:0000256" key="4">
    <source>
        <dbReference type="ARBA" id="ARBA00022827"/>
    </source>
</evidence>
<proteinExistence type="inferred from homology"/>
<comment type="cofactor">
    <cofactor evidence="1 6">
        <name>FAD</name>
        <dbReference type="ChEBI" id="CHEBI:57692"/>
    </cofactor>
</comment>
<reference evidence="9 10" key="1">
    <citation type="journal article" date="2024" name="J Genomics">
        <title>Draft genome sequencing and assembly of Favolaschia claudopus CIRM-BRFM 2984 isolated from oak limbs.</title>
        <authorList>
            <person name="Navarro D."/>
            <person name="Drula E."/>
            <person name="Chaduli D."/>
            <person name="Cazenave R."/>
            <person name="Ahrendt S."/>
            <person name="Wang J."/>
            <person name="Lipzen A."/>
            <person name="Daum C."/>
            <person name="Barry K."/>
            <person name="Grigoriev I.V."/>
            <person name="Favel A."/>
            <person name="Rosso M.N."/>
            <person name="Martin F."/>
        </authorList>
    </citation>
    <scope>NUCLEOTIDE SEQUENCE [LARGE SCALE GENOMIC DNA]</scope>
    <source>
        <strain evidence="9 10">CIRM-BRFM 2984</strain>
    </source>
</reference>
<name>A0AAV9ZVB1_9AGAR</name>
<feature type="active site" description="Proton acceptor" evidence="5">
    <location>
        <position position="570"/>
    </location>
</feature>
<dbReference type="PANTHER" id="PTHR11552">
    <property type="entry name" value="GLUCOSE-METHANOL-CHOLINE GMC OXIDOREDUCTASE"/>
    <property type="match status" value="1"/>
</dbReference>
<evidence type="ECO:0000256" key="6">
    <source>
        <dbReference type="PIRSR" id="PIRSR000137-2"/>
    </source>
</evidence>
<feature type="domain" description="Glucose-methanol-choline oxidoreductase N-terminal" evidence="8">
    <location>
        <begin position="302"/>
        <end position="316"/>
    </location>
</feature>
<dbReference type="PIRSF" id="PIRSF000137">
    <property type="entry name" value="Alcohol_oxidase"/>
    <property type="match status" value="1"/>
</dbReference>
<dbReference type="Gene3D" id="3.50.50.60">
    <property type="entry name" value="FAD/NAD(P)-binding domain"/>
    <property type="match status" value="1"/>
</dbReference>
<dbReference type="SUPFAM" id="SSF54373">
    <property type="entry name" value="FAD-linked reductases, C-terminal domain"/>
    <property type="match status" value="1"/>
</dbReference>
<dbReference type="GO" id="GO:0050660">
    <property type="term" value="F:flavin adenine dinucleotide binding"/>
    <property type="evidence" value="ECO:0007669"/>
    <property type="project" value="InterPro"/>
</dbReference>
<dbReference type="InterPro" id="IPR000172">
    <property type="entry name" value="GMC_OxRdtase_N"/>
</dbReference>
<keyword evidence="4 6" id="KW-0274">FAD</keyword>
<dbReference type="InterPro" id="IPR012132">
    <property type="entry name" value="GMC_OxRdtase"/>
</dbReference>
<dbReference type="Pfam" id="PF00732">
    <property type="entry name" value="GMC_oxred_N"/>
    <property type="match status" value="1"/>
</dbReference>
<evidence type="ECO:0000256" key="2">
    <source>
        <dbReference type="ARBA" id="ARBA00010790"/>
    </source>
</evidence>
<keyword evidence="10" id="KW-1185">Reference proteome</keyword>
<feature type="signal peptide" evidence="7">
    <location>
        <begin position="1"/>
        <end position="19"/>
    </location>
</feature>
<gene>
    <name evidence="9" type="ORF">R3P38DRAFT_3428833</name>
</gene>
<comment type="similarity">
    <text evidence="2">Belongs to the GMC oxidoreductase family.</text>
</comment>
<feature type="binding site" evidence="6">
    <location>
        <position position="262"/>
    </location>
    <ligand>
        <name>FAD</name>
        <dbReference type="ChEBI" id="CHEBI:57692"/>
    </ligand>
</feature>
<feature type="active site" description="Proton donor" evidence="5">
    <location>
        <position position="526"/>
    </location>
</feature>
<protein>
    <submittedName>
        <fullName evidence="9">Pyranose dehydrogenase 3</fullName>
    </submittedName>
</protein>
<keyword evidence="3" id="KW-0285">Flavoprotein</keyword>
<evidence type="ECO:0000313" key="9">
    <source>
        <dbReference type="EMBL" id="KAK6992879.1"/>
    </source>
</evidence>
<organism evidence="9 10">
    <name type="scientific">Favolaschia claudopus</name>
    <dbReference type="NCBI Taxonomy" id="2862362"/>
    <lineage>
        <taxon>Eukaryota</taxon>
        <taxon>Fungi</taxon>
        <taxon>Dikarya</taxon>
        <taxon>Basidiomycota</taxon>
        <taxon>Agaricomycotina</taxon>
        <taxon>Agaricomycetes</taxon>
        <taxon>Agaricomycetidae</taxon>
        <taxon>Agaricales</taxon>
        <taxon>Marasmiineae</taxon>
        <taxon>Mycenaceae</taxon>
        <taxon>Favolaschia</taxon>
    </lineage>
</organism>
<dbReference type="EMBL" id="JAWWNJ010000106">
    <property type="protein sequence ID" value="KAK6992879.1"/>
    <property type="molecule type" value="Genomic_DNA"/>
</dbReference>
<feature type="chain" id="PRO_5043407232" evidence="7">
    <location>
        <begin position="20"/>
        <end position="591"/>
    </location>
</feature>
<dbReference type="GO" id="GO:0016614">
    <property type="term" value="F:oxidoreductase activity, acting on CH-OH group of donors"/>
    <property type="evidence" value="ECO:0007669"/>
    <property type="project" value="InterPro"/>
</dbReference>
<dbReference type="Gene3D" id="3.30.560.10">
    <property type="entry name" value="Glucose Oxidase, domain 3"/>
    <property type="match status" value="1"/>
</dbReference>
<dbReference type="PANTHER" id="PTHR11552:SF147">
    <property type="entry name" value="CHOLINE DEHYDROGENASE, MITOCHONDRIAL"/>
    <property type="match status" value="1"/>
</dbReference>
<comment type="caution">
    <text evidence="9">The sequence shown here is derived from an EMBL/GenBank/DDBJ whole genome shotgun (WGS) entry which is preliminary data.</text>
</comment>
<evidence type="ECO:0000256" key="3">
    <source>
        <dbReference type="ARBA" id="ARBA00022630"/>
    </source>
</evidence>
<evidence type="ECO:0000256" key="5">
    <source>
        <dbReference type="PIRSR" id="PIRSR000137-1"/>
    </source>
</evidence>